<dbReference type="RefSeq" id="WP_390307963.1">
    <property type="nucleotide sequence ID" value="NZ_JBHRRZ010000040.1"/>
</dbReference>
<dbReference type="EMBL" id="JBHRRZ010000040">
    <property type="protein sequence ID" value="MFC2949986.1"/>
    <property type="molecule type" value="Genomic_DNA"/>
</dbReference>
<evidence type="ECO:0000256" key="1">
    <source>
        <dbReference type="SAM" id="Phobius"/>
    </source>
</evidence>
<proteinExistence type="predicted"/>
<keyword evidence="1" id="KW-0472">Membrane</keyword>
<evidence type="ECO:0000313" key="2">
    <source>
        <dbReference type="EMBL" id="MFC2949986.1"/>
    </source>
</evidence>
<dbReference type="Proteomes" id="UP001595387">
    <property type="component" value="Unassembled WGS sequence"/>
</dbReference>
<organism evidence="2 3">
    <name type="scientific">Virgibacillus sediminis</name>
    <dbReference type="NCBI Taxonomy" id="202260"/>
    <lineage>
        <taxon>Bacteria</taxon>
        <taxon>Bacillati</taxon>
        <taxon>Bacillota</taxon>
        <taxon>Bacilli</taxon>
        <taxon>Bacillales</taxon>
        <taxon>Bacillaceae</taxon>
        <taxon>Virgibacillus</taxon>
    </lineage>
</organism>
<keyword evidence="3" id="KW-1185">Reference proteome</keyword>
<comment type="caution">
    <text evidence="2">The sequence shown here is derived from an EMBL/GenBank/DDBJ whole genome shotgun (WGS) entry which is preliminary data.</text>
</comment>
<name>A0ABV7AAI8_9BACI</name>
<keyword evidence="1" id="KW-0812">Transmembrane</keyword>
<reference evidence="3" key="1">
    <citation type="journal article" date="2019" name="Int. J. Syst. Evol. Microbiol.">
        <title>The Global Catalogue of Microorganisms (GCM) 10K type strain sequencing project: providing services to taxonomists for standard genome sequencing and annotation.</title>
        <authorList>
            <consortium name="The Broad Institute Genomics Platform"/>
            <consortium name="The Broad Institute Genome Sequencing Center for Infectious Disease"/>
            <person name="Wu L."/>
            <person name="Ma J."/>
        </authorList>
    </citation>
    <scope>NUCLEOTIDE SEQUENCE [LARGE SCALE GENOMIC DNA]</scope>
    <source>
        <strain evidence="3">KCTC 13193</strain>
    </source>
</reference>
<sequence>MPICNHCGKEWTWQQTIKTLFRLKCPHCDNKQYESASSKKKTSIIGLLPLIALPINVFLNNPWWMVVIIMSPLIAVVLSVYPFMIKLSNEQEPLW</sequence>
<protein>
    <submittedName>
        <fullName evidence="2">TIGR04104 family putative zinc finger protein</fullName>
    </submittedName>
</protein>
<feature type="transmembrane region" description="Helical" evidence="1">
    <location>
        <begin position="65"/>
        <end position="85"/>
    </location>
</feature>
<keyword evidence="1" id="KW-1133">Transmembrane helix</keyword>
<gene>
    <name evidence="2" type="ORF">ACFODW_16820</name>
</gene>
<dbReference type="NCBIfam" id="TIGR04104">
    <property type="entry name" value="cxxc_20_cxxc"/>
    <property type="match status" value="1"/>
</dbReference>
<feature type="transmembrane region" description="Helical" evidence="1">
    <location>
        <begin position="42"/>
        <end position="59"/>
    </location>
</feature>
<accession>A0ABV7AAI8</accession>
<dbReference type="InterPro" id="IPR026369">
    <property type="entry name" value="CxxC_20_CxxC"/>
</dbReference>
<evidence type="ECO:0000313" key="3">
    <source>
        <dbReference type="Proteomes" id="UP001595387"/>
    </source>
</evidence>